<dbReference type="PRINTS" id="PR00598">
    <property type="entry name" value="HTHMARR"/>
</dbReference>
<dbReference type="GO" id="GO:0003700">
    <property type="term" value="F:DNA-binding transcription factor activity"/>
    <property type="evidence" value="ECO:0007669"/>
    <property type="project" value="InterPro"/>
</dbReference>
<dbReference type="STRING" id="157910.SAMN05445850_3558"/>
<dbReference type="AlphaFoldDB" id="A0A1H1HGI7"/>
<dbReference type="SMART" id="SM00347">
    <property type="entry name" value="HTH_MARR"/>
    <property type="match status" value="1"/>
</dbReference>
<evidence type="ECO:0000256" key="3">
    <source>
        <dbReference type="ARBA" id="ARBA00023163"/>
    </source>
</evidence>
<keyword evidence="3" id="KW-0804">Transcription</keyword>
<protein>
    <submittedName>
        <fullName evidence="5">DNA-binding transcriptional regulator, MarR family</fullName>
    </submittedName>
</protein>
<dbReference type="Pfam" id="PF12802">
    <property type="entry name" value="MarR_2"/>
    <property type="match status" value="1"/>
</dbReference>
<sequence length="145" mass="15980">MDDSINEDFERTQKLASVLGQARQLIASELRAGLADAGLNLQERGVLLTLARGRVKTPAALSKLAGVHPARMTRVLDKLENSGLIERARNGRDRRLVDVSLTREGQIVAARNTQVVQGAWSERLSHLSKSDFDALSQLLSRLLDR</sequence>
<gene>
    <name evidence="5" type="ORF">SAMN05445850_3558</name>
</gene>
<evidence type="ECO:0000259" key="4">
    <source>
        <dbReference type="PROSITE" id="PS50995"/>
    </source>
</evidence>
<dbReference type="PANTHER" id="PTHR42756:SF1">
    <property type="entry name" value="TRANSCRIPTIONAL REPRESSOR OF EMRAB OPERON"/>
    <property type="match status" value="1"/>
</dbReference>
<keyword evidence="6" id="KW-1185">Reference proteome</keyword>
<dbReference type="InterPro" id="IPR036390">
    <property type="entry name" value="WH_DNA-bd_sf"/>
</dbReference>
<dbReference type="InterPro" id="IPR000835">
    <property type="entry name" value="HTH_MarR-typ"/>
</dbReference>
<feature type="domain" description="HTH marR-type" evidence="4">
    <location>
        <begin position="12"/>
        <end position="144"/>
    </location>
</feature>
<proteinExistence type="predicted"/>
<dbReference type="InterPro" id="IPR036388">
    <property type="entry name" value="WH-like_DNA-bd_sf"/>
</dbReference>
<dbReference type="Gene3D" id="1.10.10.10">
    <property type="entry name" value="Winged helix-like DNA-binding domain superfamily/Winged helix DNA-binding domain"/>
    <property type="match status" value="1"/>
</dbReference>
<dbReference type="PANTHER" id="PTHR42756">
    <property type="entry name" value="TRANSCRIPTIONAL REGULATOR, MARR"/>
    <property type="match status" value="1"/>
</dbReference>
<dbReference type="SUPFAM" id="SSF46785">
    <property type="entry name" value="Winged helix' DNA-binding domain"/>
    <property type="match status" value="1"/>
</dbReference>
<dbReference type="EMBL" id="FNKX01000001">
    <property type="protein sequence ID" value="SDR24564.1"/>
    <property type="molecule type" value="Genomic_DNA"/>
</dbReference>
<name>A0A1H1HGI7_9BURK</name>
<keyword evidence="1" id="KW-0805">Transcription regulation</keyword>
<reference evidence="6" key="1">
    <citation type="submission" date="2016-10" db="EMBL/GenBank/DDBJ databases">
        <authorList>
            <person name="Varghese N."/>
            <person name="Submissions S."/>
        </authorList>
    </citation>
    <scope>NUCLEOTIDE SEQUENCE [LARGE SCALE GENOMIC DNA]</scope>
    <source>
        <strain evidence="6">DUS833</strain>
    </source>
</reference>
<evidence type="ECO:0000313" key="6">
    <source>
        <dbReference type="Proteomes" id="UP000199365"/>
    </source>
</evidence>
<organism evidence="5 6">
    <name type="scientific">Paraburkholderia tuberum</name>
    <dbReference type="NCBI Taxonomy" id="157910"/>
    <lineage>
        <taxon>Bacteria</taxon>
        <taxon>Pseudomonadati</taxon>
        <taxon>Pseudomonadota</taxon>
        <taxon>Betaproteobacteria</taxon>
        <taxon>Burkholderiales</taxon>
        <taxon>Burkholderiaceae</taxon>
        <taxon>Paraburkholderia</taxon>
    </lineage>
</organism>
<accession>A0A1H1HGI7</accession>
<evidence type="ECO:0000256" key="1">
    <source>
        <dbReference type="ARBA" id="ARBA00023015"/>
    </source>
</evidence>
<evidence type="ECO:0000313" key="5">
    <source>
        <dbReference type="EMBL" id="SDR24564.1"/>
    </source>
</evidence>
<dbReference type="Proteomes" id="UP000199365">
    <property type="component" value="Unassembled WGS sequence"/>
</dbReference>
<dbReference type="PROSITE" id="PS50995">
    <property type="entry name" value="HTH_MARR_2"/>
    <property type="match status" value="1"/>
</dbReference>
<evidence type="ECO:0000256" key="2">
    <source>
        <dbReference type="ARBA" id="ARBA00023125"/>
    </source>
</evidence>
<dbReference type="RefSeq" id="WP_090805128.1">
    <property type="nucleotide sequence ID" value="NZ_FNKX01000001.1"/>
</dbReference>
<keyword evidence="2 5" id="KW-0238">DNA-binding</keyword>
<dbReference type="GO" id="GO:0003677">
    <property type="term" value="F:DNA binding"/>
    <property type="evidence" value="ECO:0007669"/>
    <property type="project" value="UniProtKB-KW"/>
</dbReference>